<organism evidence="2 3">
    <name type="scientific">Oryza meyeriana var. granulata</name>
    <dbReference type="NCBI Taxonomy" id="110450"/>
    <lineage>
        <taxon>Eukaryota</taxon>
        <taxon>Viridiplantae</taxon>
        <taxon>Streptophyta</taxon>
        <taxon>Embryophyta</taxon>
        <taxon>Tracheophyta</taxon>
        <taxon>Spermatophyta</taxon>
        <taxon>Magnoliopsida</taxon>
        <taxon>Liliopsida</taxon>
        <taxon>Poales</taxon>
        <taxon>Poaceae</taxon>
        <taxon>BOP clade</taxon>
        <taxon>Oryzoideae</taxon>
        <taxon>Oryzeae</taxon>
        <taxon>Oryzinae</taxon>
        <taxon>Oryza</taxon>
        <taxon>Oryza meyeriana</taxon>
    </lineage>
</organism>
<keyword evidence="1" id="KW-0175">Coiled coil</keyword>
<reference evidence="2 3" key="1">
    <citation type="submission" date="2019-11" db="EMBL/GenBank/DDBJ databases">
        <title>Whole genome sequence of Oryza granulata.</title>
        <authorList>
            <person name="Li W."/>
        </authorList>
    </citation>
    <scope>NUCLEOTIDE SEQUENCE [LARGE SCALE GENOMIC DNA]</scope>
    <source>
        <strain evidence="3">cv. Menghai</strain>
        <tissue evidence="2">Leaf</tissue>
    </source>
</reference>
<dbReference type="PANTHER" id="PTHR46327:SF4">
    <property type="entry name" value="OS02G0542400 PROTEIN"/>
    <property type="match status" value="1"/>
</dbReference>
<accession>A0A6G1BYP2</accession>
<dbReference type="AlphaFoldDB" id="A0A6G1BYP2"/>
<name>A0A6G1BYP2_9ORYZ</name>
<dbReference type="PANTHER" id="PTHR46327">
    <property type="entry name" value="F16F4.11 PROTEIN-RELATED"/>
    <property type="match status" value="1"/>
</dbReference>
<dbReference type="Proteomes" id="UP000479710">
    <property type="component" value="Unassembled WGS sequence"/>
</dbReference>
<keyword evidence="3" id="KW-1185">Reference proteome</keyword>
<evidence type="ECO:0000313" key="3">
    <source>
        <dbReference type="Proteomes" id="UP000479710"/>
    </source>
</evidence>
<sequence length="82" mass="9850">MTTTVVPYEKQDPDKKHFKWLRFSKEKDRGLEKMRLENEKMKLENERLELELKLKEIEMESIDHLEVLVGTYILTTSALQAR</sequence>
<protein>
    <submittedName>
        <fullName evidence="2">Uncharacterized protein</fullName>
    </submittedName>
</protein>
<dbReference type="EMBL" id="SPHZ02000011">
    <property type="protein sequence ID" value="KAF0892774.1"/>
    <property type="molecule type" value="Genomic_DNA"/>
</dbReference>
<comment type="caution">
    <text evidence="2">The sequence shown here is derived from an EMBL/GenBank/DDBJ whole genome shotgun (WGS) entry which is preliminary data.</text>
</comment>
<feature type="coiled-coil region" evidence="1">
    <location>
        <begin position="31"/>
        <end position="65"/>
    </location>
</feature>
<gene>
    <name evidence="2" type="ORF">E2562_017737</name>
</gene>
<evidence type="ECO:0000256" key="1">
    <source>
        <dbReference type="SAM" id="Coils"/>
    </source>
</evidence>
<proteinExistence type="predicted"/>
<evidence type="ECO:0000313" key="2">
    <source>
        <dbReference type="EMBL" id="KAF0892774.1"/>
    </source>
</evidence>